<comment type="subcellular location">
    <subcellularLocation>
        <location evidence="1">Nucleus</location>
    </subcellularLocation>
</comment>
<dbReference type="GO" id="GO:0005634">
    <property type="term" value="C:nucleus"/>
    <property type="evidence" value="ECO:0007669"/>
    <property type="project" value="UniProtKB-SubCell"/>
</dbReference>
<dbReference type="OrthoDB" id="1666376at2759"/>
<dbReference type="PANTHER" id="PTHR31391:SF106">
    <property type="entry name" value="B3 DOMAIN-CONTAINING PROTEIN OS01G0723500"/>
    <property type="match status" value="1"/>
</dbReference>
<dbReference type="InterPro" id="IPR044837">
    <property type="entry name" value="REM16-like"/>
</dbReference>
<feature type="domain" description="TF-B3" evidence="7">
    <location>
        <begin position="1"/>
        <end position="62"/>
    </location>
</feature>
<feature type="region of interest" description="Disordered" evidence="6">
    <location>
        <begin position="70"/>
        <end position="105"/>
    </location>
</feature>
<organism evidence="8 9">
    <name type="scientific">Thalictrum thalictroides</name>
    <name type="common">Rue-anemone</name>
    <name type="synonym">Anemone thalictroides</name>
    <dbReference type="NCBI Taxonomy" id="46969"/>
    <lineage>
        <taxon>Eukaryota</taxon>
        <taxon>Viridiplantae</taxon>
        <taxon>Streptophyta</taxon>
        <taxon>Embryophyta</taxon>
        <taxon>Tracheophyta</taxon>
        <taxon>Spermatophyta</taxon>
        <taxon>Magnoliopsida</taxon>
        <taxon>Ranunculales</taxon>
        <taxon>Ranunculaceae</taxon>
        <taxon>Thalictroideae</taxon>
        <taxon>Thalictrum</taxon>
    </lineage>
</organism>
<sequence length="266" mass="29657">MAVLKGPSGNHWDVKLCRREDSTFLQDGWQNFVRDHCLGNYEVLVFSYDGDMCFDVQIFDKTGCEKLNGVNTGTHQEPGMTRNENEQSKTPKTLNKPSRKRHGLSKELASISDKIKASPSPKCLGSTRNCQTKACKSVPGLEAAALEDVGLITRGKRYLQVKGNSPTLDQKEKVRKGAMSFTSRRPHFERCLSDSCLSSSYVYIPAGFAHDHFPKRKTKVILKGLKGKAWTVNFIPGRENIFSGGWPAFAYDNQLKAGDSCVFELV</sequence>
<evidence type="ECO:0000256" key="3">
    <source>
        <dbReference type="ARBA" id="ARBA00023125"/>
    </source>
</evidence>
<keyword evidence="2" id="KW-0805">Transcription regulation</keyword>
<dbReference type="Pfam" id="PF02362">
    <property type="entry name" value="B3"/>
    <property type="match status" value="2"/>
</dbReference>
<dbReference type="PANTHER" id="PTHR31391">
    <property type="entry name" value="B3 DOMAIN-CONTAINING PROTEIN OS11G0197600-RELATED"/>
    <property type="match status" value="1"/>
</dbReference>
<evidence type="ECO:0000256" key="2">
    <source>
        <dbReference type="ARBA" id="ARBA00023015"/>
    </source>
</evidence>
<dbReference type="EMBL" id="JABWDY010024058">
    <property type="protein sequence ID" value="KAF5190525.1"/>
    <property type="molecule type" value="Genomic_DNA"/>
</dbReference>
<accession>A0A7J6W2J5</accession>
<evidence type="ECO:0000259" key="7">
    <source>
        <dbReference type="PROSITE" id="PS50863"/>
    </source>
</evidence>
<dbReference type="InterPro" id="IPR015300">
    <property type="entry name" value="DNA-bd_pseudobarrel_sf"/>
</dbReference>
<dbReference type="Gene3D" id="2.40.330.10">
    <property type="entry name" value="DNA-binding pseudobarrel domain"/>
    <property type="match status" value="2"/>
</dbReference>
<feature type="domain" description="TF-B3" evidence="7">
    <location>
        <begin position="187"/>
        <end position="266"/>
    </location>
</feature>
<dbReference type="Proteomes" id="UP000554482">
    <property type="component" value="Unassembled WGS sequence"/>
</dbReference>
<evidence type="ECO:0000256" key="6">
    <source>
        <dbReference type="SAM" id="MobiDB-lite"/>
    </source>
</evidence>
<evidence type="ECO:0000313" key="9">
    <source>
        <dbReference type="Proteomes" id="UP000554482"/>
    </source>
</evidence>
<dbReference type="InterPro" id="IPR003340">
    <property type="entry name" value="B3_DNA-bd"/>
</dbReference>
<keyword evidence="3" id="KW-0238">DNA-binding</keyword>
<evidence type="ECO:0000256" key="1">
    <source>
        <dbReference type="ARBA" id="ARBA00004123"/>
    </source>
</evidence>
<evidence type="ECO:0000313" key="8">
    <source>
        <dbReference type="EMBL" id="KAF5190525.1"/>
    </source>
</evidence>
<dbReference type="PROSITE" id="PS50863">
    <property type="entry name" value="B3"/>
    <property type="match status" value="2"/>
</dbReference>
<dbReference type="GO" id="GO:0003677">
    <property type="term" value="F:DNA binding"/>
    <property type="evidence" value="ECO:0007669"/>
    <property type="project" value="UniProtKB-KW"/>
</dbReference>
<name>A0A7J6W2J5_THATH</name>
<feature type="non-terminal residue" evidence="8">
    <location>
        <position position="1"/>
    </location>
</feature>
<keyword evidence="5" id="KW-0539">Nucleus</keyword>
<dbReference type="SMART" id="SM01019">
    <property type="entry name" value="B3"/>
    <property type="match status" value="2"/>
</dbReference>
<keyword evidence="9" id="KW-1185">Reference proteome</keyword>
<comment type="caution">
    <text evidence="8">The sequence shown here is derived from an EMBL/GenBank/DDBJ whole genome shotgun (WGS) entry which is preliminary data.</text>
</comment>
<reference evidence="8 9" key="1">
    <citation type="submission" date="2020-06" db="EMBL/GenBank/DDBJ databases">
        <title>Transcriptomic and genomic resources for Thalictrum thalictroides and T. hernandezii: Facilitating candidate gene discovery in an emerging model plant lineage.</title>
        <authorList>
            <person name="Arias T."/>
            <person name="Riano-Pachon D.M."/>
            <person name="Di Stilio V.S."/>
        </authorList>
    </citation>
    <scope>NUCLEOTIDE SEQUENCE [LARGE SCALE GENOMIC DNA]</scope>
    <source>
        <strain evidence="9">cv. WT478/WT964</strain>
        <tissue evidence="8">Leaves</tissue>
    </source>
</reference>
<protein>
    <submittedName>
        <fullName evidence="8">B3 domain-containing protein</fullName>
    </submittedName>
</protein>
<proteinExistence type="predicted"/>
<gene>
    <name evidence="8" type="ORF">FRX31_019887</name>
</gene>
<evidence type="ECO:0000256" key="4">
    <source>
        <dbReference type="ARBA" id="ARBA00023163"/>
    </source>
</evidence>
<keyword evidence="4" id="KW-0804">Transcription</keyword>
<dbReference type="SUPFAM" id="SSF101936">
    <property type="entry name" value="DNA-binding pseudobarrel domain"/>
    <property type="match status" value="2"/>
</dbReference>
<dbReference type="CDD" id="cd10017">
    <property type="entry name" value="B3_DNA"/>
    <property type="match status" value="2"/>
</dbReference>
<dbReference type="AlphaFoldDB" id="A0A7J6W2J5"/>
<evidence type="ECO:0000256" key="5">
    <source>
        <dbReference type="ARBA" id="ARBA00023242"/>
    </source>
</evidence>